<accession>A0A0C9WJ83</accession>
<evidence type="ECO:0000313" key="3">
    <source>
        <dbReference type="Proteomes" id="UP000054477"/>
    </source>
</evidence>
<dbReference type="OrthoDB" id="3039717at2759"/>
<feature type="compositionally biased region" description="Basic and acidic residues" evidence="1">
    <location>
        <begin position="97"/>
        <end position="112"/>
    </location>
</feature>
<dbReference type="STRING" id="1095629.A0A0C9WJ83"/>
<organism evidence="2 3">
    <name type="scientific">Laccaria amethystina LaAM-08-1</name>
    <dbReference type="NCBI Taxonomy" id="1095629"/>
    <lineage>
        <taxon>Eukaryota</taxon>
        <taxon>Fungi</taxon>
        <taxon>Dikarya</taxon>
        <taxon>Basidiomycota</taxon>
        <taxon>Agaricomycotina</taxon>
        <taxon>Agaricomycetes</taxon>
        <taxon>Agaricomycetidae</taxon>
        <taxon>Agaricales</taxon>
        <taxon>Agaricineae</taxon>
        <taxon>Hydnangiaceae</taxon>
        <taxon>Laccaria</taxon>
    </lineage>
</organism>
<keyword evidence="3" id="KW-1185">Reference proteome</keyword>
<proteinExistence type="predicted"/>
<feature type="region of interest" description="Disordered" evidence="1">
    <location>
        <begin position="77"/>
        <end position="114"/>
    </location>
</feature>
<reference evidence="3" key="2">
    <citation type="submission" date="2015-01" db="EMBL/GenBank/DDBJ databases">
        <title>Evolutionary Origins and Diversification of the Mycorrhizal Mutualists.</title>
        <authorList>
            <consortium name="DOE Joint Genome Institute"/>
            <consortium name="Mycorrhizal Genomics Consortium"/>
            <person name="Kohler A."/>
            <person name="Kuo A."/>
            <person name="Nagy L.G."/>
            <person name="Floudas D."/>
            <person name="Copeland A."/>
            <person name="Barry K.W."/>
            <person name="Cichocki N."/>
            <person name="Veneault-Fourrey C."/>
            <person name="LaButti K."/>
            <person name="Lindquist E.A."/>
            <person name="Lipzen A."/>
            <person name="Lundell T."/>
            <person name="Morin E."/>
            <person name="Murat C."/>
            <person name="Riley R."/>
            <person name="Ohm R."/>
            <person name="Sun H."/>
            <person name="Tunlid A."/>
            <person name="Henrissat B."/>
            <person name="Grigoriev I.V."/>
            <person name="Hibbett D.S."/>
            <person name="Martin F."/>
        </authorList>
    </citation>
    <scope>NUCLEOTIDE SEQUENCE [LARGE SCALE GENOMIC DNA]</scope>
    <source>
        <strain evidence="3">LaAM-08-1</strain>
    </source>
</reference>
<protein>
    <submittedName>
        <fullName evidence="2">Unplaced genomic scaffold K443scaffold_268, whole genome shotgun sequence</fullName>
    </submittedName>
</protein>
<dbReference type="EMBL" id="KN838803">
    <property type="protein sequence ID" value="KIJ94244.1"/>
    <property type="molecule type" value="Genomic_DNA"/>
</dbReference>
<evidence type="ECO:0000313" key="2">
    <source>
        <dbReference type="EMBL" id="KIJ94244.1"/>
    </source>
</evidence>
<reference evidence="2 3" key="1">
    <citation type="submission" date="2014-04" db="EMBL/GenBank/DDBJ databases">
        <authorList>
            <consortium name="DOE Joint Genome Institute"/>
            <person name="Kuo A."/>
            <person name="Kohler A."/>
            <person name="Nagy L.G."/>
            <person name="Floudas D."/>
            <person name="Copeland A."/>
            <person name="Barry K.W."/>
            <person name="Cichocki N."/>
            <person name="Veneault-Fourrey C."/>
            <person name="LaButti K."/>
            <person name="Lindquist E.A."/>
            <person name="Lipzen A."/>
            <person name="Lundell T."/>
            <person name="Morin E."/>
            <person name="Murat C."/>
            <person name="Sun H."/>
            <person name="Tunlid A."/>
            <person name="Henrissat B."/>
            <person name="Grigoriev I.V."/>
            <person name="Hibbett D.S."/>
            <person name="Martin F."/>
            <person name="Nordberg H.P."/>
            <person name="Cantor M.N."/>
            <person name="Hua S.X."/>
        </authorList>
    </citation>
    <scope>NUCLEOTIDE SEQUENCE [LARGE SCALE GENOMIC DNA]</scope>
    <source>
        <strain evidence="2 3">LaAM-08-1</strain>
    </source>
</reference>
<feature type="compositionally biased region" description="Pro residues" evidence="1">
    <location>
        <begin position="83"/>
        <end position="94"/>
    </location>
</feature>
<sequence length="503" mass="55139">MAFLDLKGTWKSETSLTFGRQVNYLEFWFHPDGSDISISLSDNYFTGQISNEWPATLGILQPVARRVLEGVVGDYPPTLKPVVNPPPPTPPHPSKPLQRDTSHPATKHDQPLRKSVQVENAPSATILLYPLHYCTLTVMQSFTWALSPMASVLSTTTGNDFETALLAQHVALSSTETITSLIDMIPADYHFVLKPALLGYAATATKLIAGCSAITKLKAHQAARTFPTFIHKTPPAIQLTKEFTQNQAGAAGLSGLADATLAYCCTALSKSIMLKEEEVAHLNGHFDANVVSNALSAIIDTRYESLRATLRIPTYVTAETGDVTFEGDWQDNPATKLLYQQVKVDAVTYAYHIFNIVEARESLVMAKALDKKHLAKQADIEMANSTRAGPSIQSLVDKAVNAHIKTLRSFGSKELASTELRRNRFRGICRVPNHVQIERRQMPTLDLGVINKQTNTLTTTTTIDDAHPPSPSRHHRLIATATSSSPSTSGHVYPHLFPTTSRP</sequence>
<name>A0A0C9WJ83_9AGAR</name>
<feature type="region of interest" description="Disordered" evidence="1">
    <location>
        <begin position="481"/>
        <end position="503"/>
    </location>
</feature>
<dbReference type="HOGENOM" id="CLU_541912_0_0_1"/>
<gene>
    <name evidence="2" type="ORF">K443DRAFT_12282</name>
</gene>
<evidence type="ECO:0000256" key="1">
    <source>
        <dbReference type="SAM" id="MobiDB-lite"/>
    </source>
</evidence>
<dbReference type="AlphaFoldDB" id="A0A0C9WJ83"/>
<dbReference type="Proteomes" id="UP000054477">
    <property type="component" value="Unassembled WGS sequence"/>
</dbReference>